<dbReference type="InterPro" id="IPR036388">
    <property type="entry name" value="WH-like_DNA-bd_sf"/>
</dbReference>
<evidence type="ECO:0000313" key="2">
    <source>
        <dbReference type="Proteomes" id="UP000467006"/>
    </source>
</evidence>
<dbReference type="PANTHER" id="PTHR30385:SF4">
    <property type="entry name" value="RNA POLYMERASE SIGMA-E FACTOR"/>
    <property type="match status" value="1"/>
</dbReference>
<dbReference type="EMBL" id="AP022563">
    <property type="protein sequence ID" value="BBX18745.1"/>
    <property type="molecule type" value="Genomic_DNA"/>
</dbReference>
<dbReference type="InterPro" id="IPR000943">
    <property type="entry name" value="RNA_pol_sigma70"/>
</dbReference>
<organism evidence="1 2">
    <name type="scientific">Mycolicibacterium duvalii</name>
    <dbReference type="NCBI Taxonomy" id="39688"/>
    <lineage>
        <taxon>Bacteria</taxon>
        <taxon>Bacillati</taxon>
        <taxon>Actinomycetota</taxon>
        <taxon>Actinomycetes</taxon>
        <taxon>Mycobacteriales</taxon>
        <taxon>Mycobacteriaceae</taxon>
        <taxon>Mycolicibacterium</taxon>
    </lineage>
</organism>
<protein>
    <submittedName>
        <fullName evidence="1">RNA polymerase sigma factor</fullName>
    </submittedName>
</protein>
<dbReference type="GO" id="GO:0003677">
    <property type="term" value="F:DNA binding"/>
    <property type="evidence" value="ECO:0007669"/>
    <property type="project" value="InterPro"/>
</dbReference>
<name>A0A7I7K3U5_9MYCO</name>
<dbReference type="Gene3D" id="1.10.10.10">
    <property type="entry name" value="Winged helix-like DNA-binding domain superfamily/Winged helix DNA-binding domain"/>
    <property type="match status" value="2"/>
</dbReference>
<dbReference type="PRINTS" id="PR00046">
    <property type="entry name" value="SIGMA70FCT"/>
</dbReference>
<dbReference type="Pfam" id="PF04539">
    <property type="entry name" value="Sigma70_r3"/>
    <property type="match status" value="1"/>
</dbReference>
<dbReference type="OrthoDB" id="9804285at2"/>
<reference evidence="1 2" key="1">
    <citation type="journal article" date="2019" name="Emerg. Microbes Infect.">
        <title>Comprehensive subspecies identification of 175 nontuberculous mycobacteria species based on 7547 genomic profiles.</title>
        <authorList>
            <person name="Matsumoto Y."/>
            <person name="Kinjo T."/>
            <person name="Motooka D."/>
            <person name="Nabeya D."/>
            <person name="Jung N."/>
            <person name="Uechi K."/>
            <person name="Horii T."/>
            <person name="Iida T."/>
            <person name="Fujita J."/>
            <person name="Nakamura S."/>
        </authorList>
    </citation>
    <scope>NUCLEOTIDE SEQUENCE [LARGE SCALE GENOMIC DNA]</scope>
    <source>
        <strain evidence="1 2">JCM 6396</strain>
    </source>
</reference>
<dbReference type="GO" id="GO:0016987">
    <property type="term" value="F:sigma factor activity"/>
    <property type="evidence" value="ECO:0007669"/>
    <property type="project" value="InterPro"/>
</dbReference>
<dbReference type="Pfam" id="PF04542">
    <property type="entry name" value="Sigma70_r2"/>
    <property type="match status" value="1"/>
</dbReference>
<dbReference type="InterPro" id="IPR013325">
    <property type="entry name" value="RNA_pol_sigma_r2"/>
</dbReference>
<dbReference type="NCBIfam" id="TIGR02937">
    <property type="entry name" value="sigma70-ECF"/>
    <property type="match status" value="1"/>
</dbReference>
<dbReference type="InterPro" id="IPR014284">
    <property type="entry name" value="RNA_pol_sigma-70_dom"/>
</dbReference>
<gene>
    <name evidence="1" type="primary">sigB</name>
    <name evidence="1" type="ORF">MDUV_36050</name>
</gene>
<dbReference type="InterPro" id="IPR007624">
    <property type="entry name" value="RNA_pol_sigma70_r3"/>
</dbReference>
<accession>A0A7I7K3U5</accession>
<dbReference type="InterPro" id="IPR013324">
    <property type="entry name" value="RNA_pol_sigma_r3/r4-like"/>
</dbReference>
<dbReference type="NCBIfam" id="TIGR02980">
    <property type="entry name" value="SigBFG"/>
    <property type="match status" value="1"/>
</dbReference>
<dbReference type="Proteomes" id="UP000467006">
    <property type="component" value="Chromosome"/>
</dbReference>
<evidence type="ECO:0000313" key="1">
    <source>
        <dbReference type="EMBL" id="BBX18745.1"/>
    </source>
</evidence>
<dbReference type="Gene3D" id="1.20.120.1810">
    <property type="match status" value="1"/>
</dbReference>
<dbReference type="AlphaFoldDB" id="A0A7I7K3U5"/>
<dbReference type="SUPFAM" id="SSF88946">
    <property type="entry name" value="Sigma2 domain of RNA polymerase sigma factors"/>
    <property type="match status" value="1"/>
</dbReference>
<dbReference type="PANTHER" id="PTHR30385">
    <property type="entry name" value="SIGMA FACTOR F FLAGELLAR"/>
    <property type="match status" value="1"/>
</dbReference>
<dbReference type="InterPro" id="IPR014322">
    <property type="entry name" value="RNA_pol_sigma-B/F/G"/>
</dbReference>
<proteinExistence type="predicted"/>
<dbReference type="RefSeq" id="WP_098006409.1">
    <property type="nucleotide sequence ID" value="NZ_AP022563.1"/>
</dbReference>
<dbReference type="Pfam" id="PF04545">
    <property type="entry name" value="Sigma70_r4"/>
    <property type="match status" value="1"/>
</dbReference>
<dbReference type="InterPro" id="IPR007630">
    <property type="entry name" value="RNA_pol_sigma70_r4"/>
</dbReference>
<dbReference type="CDD" id="cd06171">
    <property type="entry name" value="Sigma70_r4"/>
    <property type="match status" value="1"/>
</dbReference>
<dbReference type="SUPFAM" id="SSF88659">
    <property type="entry name" value="Sigma3 and sigma4 domains of RNA polymerase sigma factors"/>
    <property type="match status" value="2"/>
</dbReference>
<dbReference type="KEGG" id="mdu:MDUV_36050"/>
<sequence>MTVTASDSPVVDPPDDPTGIDELFDELAHASDTVGRQRCRRRIITACVPIADRIARRFAGRGEPSDDLLQVARLGLIQAVDRYEPGRGPFLSFAVPTIRGELRRHFRDKTWTVRVPRRLQETQLRARDAVASLSQRLNRSPTVVELAEELHTDPDEVVAAQGATWAYQPVSLDGAARPDGPDTVGSLHGAEDPEFERVENLMVIHDAVAELDPRRRAVVGMIYFGGLTQREVAEQFNVSQVQISRLLRDALSRIREQLGAPLSGAL</sequence>
<keyword evidence="2" id="KW-1185">Reference proteome</keyword>
<dbReference type="GO" id="GO:0006352">
    <property type="term" value="P:DNA-templated transcription initiation"/>
    <property type="evidence" value="ECO:0007669"/>
    <property type="project" value="InterPro"/>
</dbReference>
<dbReference type="InterPro" id="IPR007627">
    <property type="entry name" value="RNA_pol_sigma70_r2"/>
</dbReference>